<gene>
    <name evidence="1" type="ORF">FEZ33_09725</name>
</gene>
<dbReference type="Proteomes" id="UP000306420">
    <property type="component" value="Unassembled WGS sequence"/>
</dbReference>
<dbReference type="PANTHER" id="PTHR37310">
    <property type="entry name" value="CYTOPLASMIC PROTEIN-RELATED"/>
    <property type="match status" value="1"/>
</dbReference>
<reference evidence="1 2" key="1">
    <citation type="submission" date="2019-05" db="EMBL/GenBank/DDBJ databases">
        <title>The metagenome of a microbial culture collection derived from dairy environment covers the genomic content of the human microbiome.</title>
        <authorList>
            <person name="Roder T."/>
            <person name="Wuthrich D."/>
            <person name="Sattari Z."/>
            <person name="Von Ah U."/>
            <person name="Bar C."/>
            <person name="Ronchi F."/>
            <person name="Macpherson A.J."/>
            <person name="Ganal-Vonarburg S.C."/>
            <person name="Bruggmann R."/>
            <person name="Vergeres G."/>
        </authorList>
    </citation>
    <scope>NUCLEOTIDE SEQUENCE [LARGE SCALE GENOMIC DNA]</scope>
    <source>
        <strain evidence="1 2">FAM 24227</strain>
    </source>
</reference>
<dbReference type="RefSeq" id="WP_138405192.1">
    <property type="nucleotide sequence ID" value="NZ_VBSP01000041.1"/>
</dbReference>
<dbReference type="InterPro" id="IPR005560">
    <property type="entry name" value="Csp_YhjQ"/>
</dbReference>
<dbReference type="PANTHER" id="PTHR37310:SF1">
    <property type="entry name" value="CYTOPLASMIC PROTEIN"/>
    <property type="match status" value="1"/>
</dbReference>
<comment type="caution">
    <text evidence="1">The sequence shown here is derived from an EMBL/GenBank/DDBJ whole genome shotgun (WGS) entry which is preliminary data.</text>
</comment>
<sequence>MVQAKENLFEKVIACQKACEHCFDRCLQEEDVKMMAECIRTDRDCADICGMVVSFSHRQSPLLDELIALCIKACDTCASECEQHDHDHCKECAKACRECEAACKEYLAV</sequence>
<organism evidence="1 2">
    <name type="scientific">Ruoffia tabacinasalis</name>
    <dbReference type="NCBI Taxonomy" id="87458"/>
    <lineage>
        <taxon>Bacteria</taxon>
        <taxon>Bacillati</taxon>
        <taxon>Bacillota</taxon>
        <taxon>Bacilli</taxon>
        <taxon>Lactobacillales</taxon>
        <taxon>Aerococcaceae</taxon>
        <taxon>Ruoffia</taxon>
    </lineage>
</organism>
<dbReference type="Pfam" id="PF03860">
    <property type="entry name" value="Csp"/>
    <property type="match status" value="1"/>
</dbReference>
<protein>
    <submittedName>
        <fullName evidence="1">Four-helix bundle copper-binding protein</fullName>
    </submittedName>
</protein>
<name>A0A5R9DXG3_9LACT</name>
<evidence type="ECO:0000313" key="1">
    <source>
        <dbReference type="EMBL" id="TLQ39980.1"/>
    </source>
</evidence>
<dbReference type="AlphaFoldDB" id="A0A5R9DXG3"/>
<evidence type="ECO:0000313" key="2">
    <source>
        <dbReference type="Proteomes" id="UP000306420"/>
    </source>
</evidence>
<dbReference type="CDD" id="cd08026">
    <property type="entry name" value="DUF326"/>
    <property type="match status" value="1"/>
</dbReference>
<proteinExistence type="predicted"/>
<dbReference type="OrthoDB" id="5396211at2"/>
<dbReference type="Gene3D" id="1.20.1270.360">
    <property type="match status" value="1"/>
</dbReference>
<accession>A0A5R9DXG3</accession>
<dbReference type="InterPro" id="IPR044543">
    <property type="entry name" value="YHJQ-like"/>
</dbReference>
<dbReference type="EMBL" id="VBSP01000041">
    <property type="protein sequence ID" value="TLQ39980.1"/>
    <property type="molecule type" value="Genomic_DNA"/>
</dbReference>